<dbReference type="OrthoDB" id="276063at2759"/>
<dbReference type="PANTHER" id="PTHR10458:SF22">
    <property type="entry name" value="PEPTIDE DEFORMYLASE"/>
    <property type="match status" value="1"/>
</dbReference>
<dbReference type="CDD" id="cd00487">
    <property type="entry name" value="Pep_deformylase"/>
    <property type="match status" value="1"/>
</dbReference>
<evidence type="ECO:0000256" key="11">
    <source>
        <dbReference type="RuleBase" id="RU362111"/>
    </source>
</evidence>
<evidence type="ECO:0000256" key="5">
    <source>
        <dbReference type="ARBA" id="ARBA00022640"/>
    </source>
</evidence>
<organism evidence="12 13">
    <name type="scientific">Ceratodon purpureus</name>
    <name type="common">Fire moss</name>
    <name type="synonym">Dicranum purpureum</name>
    <dbReference type="NCBI Taxonomy" id="3225"/>
    <lineage>
        <taxon>Eukaryota</taxon>
        <taxon>Viridiplantae</taxon>
        <taxon>Streptophyta</taxon>
        <taxon>Embryophyta</taxon>
        <taxon>Bryophyta</taxon>
        <taxon>Bryophytina</taxon>
        <taxon>Bryopsida</taxon>
        <taxon>Dicranidae</taxon>
        <taxon>Pseudoditrichales</taxon>
        <taxon>Ditrichaceae</taxon>
        <taxon>Ceratodon</taxon>
    </lineage>
</organism>
<dbReference type="EMBL" id="CM026423">
    <property type="protein sequence ID" value="KAG0585180.1"/>
    <property type="molecule type" value="Genomic_DNA"/>
</dbReference>
<dbReference type="Pfam" id="PF01327">
    <property type="entry name" value="Pep_deformylase"/>
    <property type="match status" value="1"/>
</dbReference>
<comment type="function">
    <text evidence="11">Removes the formyl group from the N-terminal Met of newly synthesized proteins.</text>
</comment>
<gene>
    <name evidence="12" type="ORF">KC19_3G264500</name>
</gene>
<dbReference type="GO" id="GO:0006412">
    <property type="term" value="P:translation"/>
    <property type="evidence" value="ECO:0007669"/>
    <property type="project" value="UniProtKB-KW"/>
</dbReference>
<proteinExistence type="inferred from homology"/>
<name>A0A8T0IRB7_CERPU</name>
<comment type="subcellular location">
    <subcellularLocation>
        <location evidence="1 11">Plastid</location>
        <location evidence="1 11">Chloroplast</location>
    </subcellularLocation>
</comment>
<dbReference type="EMBL" id="CM026423">
    <property type="protein sequence ID" value="KAG0585178.1"/>
    <property type="molecule type" value="Genomic_DNA"/>
</dbReference>
<protein>
    <recommendedName>
        <fullName evidence="3 11">Peptide deformylase</fullName>
        <ecNumber evidence="3 11">3.5.1.88</ecNumber>
    </recommendedName>
</protein>
<evidence type="ECO:0000313" key="13">
    <source>
        <dbReference type="Proteomes" id="UP000822688"/>
    </source>
</evidence>
<dbReference type="SUPFAM" id="SSF56420">
    <property type="entry name" value="Peptide deformylase"/>
    <property type="match status" value="1"/>
</dbReference>
<dbReference type="AlphaFoldDB" id="A0A8T0IRB7"/>
<keyword evidence="7 11" id="KW-0378">Hydrolase</keyword>
<evidence type="ECO:0000256" key="10">
    <source>
        <dbReference type="ARBA" id="ARBA00023004"/>
    </source>
</evidence>
<dbReference type="PRINTS" id="PR01576">
    <property type="entry name" value="PDEFORMYLASE"/>
</dbReference>
<keyword evidence="9 11" id="KW-0809">Transit peptide</keyword>
<evidence type="ECO:0000256" key="7">
    <source>
        <dbReference type="ARBA" id="ARBA00022801"/>
    </source>
</evidence>
<keyword evidence="8 11" id="KW-0648">Protein biosynthesis</keyword>
<keyword evidence="13" id="KW-1185">Reference proteome</keyword>
<dbReference type="NCBIfam" id="TIGR00079">
    <property type="entry name" value="pept_deformyl"/>
    <property type="match status" value="1"/>
</dbReference>
<comment type="similarity">
    <text evidence="2 11">Belongs to the polypeptide deformylase family.</text>
</comment>
<dbReference type="NCBIfam" id="NF001159">
    <property type="entry name" value="PRK00150.1-3"/>
    <property type="match status" value="1"/>
</dbReference>
<dbReference type="InterPro" id="IPR023635">
    <property type="entry name" value="Peptide_deformylase"/>
</dbReference>
<evidence type="ECO:0000256" key="6">
    <source>
        <dbReference type="ARBA" id="ARBA00022723"/>
    </source>
</evidence>
<dbReference type="InterPro" id="IPR036821">
    <property type="entry name" value="Peptide_deformylase_sf"/>
</dbReference>
<sequence length="303" mass="34554">MQGTLGGSLRPCTSLLHASLSHRASSLYLANIGQRLFIASVFGGHNRYYHEAMSFGRASERGWRRRGAQRTLGLGTKRHLAVVAAKRNMLTELQSIREEADPAGPLEFESPLDVILYPDPRLRAKNKFINVFDEKLQQLVNEMFDIMYKTDGVGLAAPQVGVNVRLMVYNPMGERGSGQEYVLVNPRIVKYGKSRDLFDEGCLSFPVIERGPNQAPTIEAEVERPKSVRIDAQDIKGKKFSLNLKEFQARIFQHEYDHLEGTLYFDRMTPEVLDTIRSELERLERLYEERTGLPSPERISERR</sequence>
<dbReference type="GO" id="GO:0042586">
    <property type="term" value="F:peptide deformylase activity"/>
    <property type="evidence" value="ECO:0007669"/>
    <property type="project" value="UniProtKB-EC"/>
</dbReference>
<dbReference type="GO" id="GO:0009507">
    <property type="term" value="C:chloroplast"/>
    <property type="evidence" value="ECO:0007669"/>
    <property type="project" value="UniProtKB-SubCell"/>
</dbReference>
<dbReference type="PANTHER" id="PTHR10458">
    <property type="entry name" value="PEPTIDE DEFORMYLASE"/>
    <property type="match status" value="1"/>
</dbReference>
<keyword evidence="4 11" id="KW-0150">Chloroplast</keyword>
<evidence type="ECO:0000256" key="8">
    <source>
        <dbReference type="ARBA" id="ARBA00022917"/>
    </source>
</evidence>
<evidence type="ECO:0000256" key="9">
    <source>
        <dbReference type="ARBA" id="ARBA00022946"/>
    </source>
</evidence>
<keyword evidence="6 11" id="KW-0479">Metal-binding</keyword>
<keyword evidence="10" id="KW-0408">Iron</keyword>
<evidence type="ECO:0000256" key="2">
    <source>
        <dbReference type="ARBA" id="ARBA00010759"/>
    </source>
</evidence>
<evidence type="ECO:0000256" key="4">
    <source>
        <dbReference type="ARBA" id="ARBA00022528"/>
    </source>
</evidence>
<evidence type="ECO:0000313" key="12">
    <source>
        <dbReference type="EMBL" id="KAG0585178.1"/>
    </source>
</evidence>
<evidence type="ECO:0000256" key="1">
    <source>
        <dbReference type="ARBA" id="ARBA00004229"/>
    </source>
</evidence>
<evidence type="ECO:0000256" key="3">
    <source>
        <dbReference type="ARBA" id="ARBA00012175"/>
    </source>
</evidence>
<dbReference type="Proteomes" id="UP000822688">
    <property type="component" value="Chromosome 3"/>
</dbReference>
<dbReference type="FunFam" id="3.90.45.10:FF:000006">
    <property type="entry name" value="Peptide deformylase"/>
    <property type="match status" value="1"/>
</dbReference>
<accession>A0A8T0IRB7</accession>
<comment type="caution">
    <text evidence="12">The sequence shown here is derived from an EMBL/GenBank/DDBJ whole genome shotgun (WGS) entry which is preliminary data.</text>
</comment>
<dbReference type="Gene3D" id="3.90.45.10">
    <property type="entry name" value="Peptide deformylase"/>
    <property type="match status" value="1"/>
</dbReference>
<comment type="catalytic activity">
    <reaction evidence="11">
        <text>N-terminal N-formyl-L-methionyl-[peptide] + H2O = N-terminal L-methionyl-[peptide] + formate</text>
        <dbReference type="Rhea" id="RHEA:24420"/>
        <dbReference type="Rhea" id="RHEA-COMP:10639"/>
        <dbReference type="Rhea" id="RHEA-COMP:10640"/>
        <dbReference type="ChEBI" id="CHEBI:15377"/>
        <dbReference type="ChEBI" id="CHEBI:15740"/>
        <dbReference type="ChEBI" id="CHEBI:49298"/>
        <dbReference type="ChEBI" id="CHEBI:64731"/>
        <dbReference type="EC" id="3.5.1.88"/>
    </reaction>
</comment>
<dbReference type="GO" id="GO:0046872">
    <property type="term" value="F:metal ion binding"/>
    <property type="evidence" value="ECO:0007669"/>
    <property type="project" value="UniProtKB-KW"/>
</dbReference>
<dbReference type="EC" id="3.5.1.88" evidence="3 11"/>
<dbReference type="HAMAP" id="MF_00163">
    <property type="entry name" value="Pep_deformylase"/>
    <property type="match status" value="1"/>
</dbReference>
<keyword evidence="5 11" id="KW-0934">Plastid</keyword>
<reference evidence="12" key="1">
    <citation type="submission" date="2020-06" db="EMBL/GenBank/DDBJ databases">
        <title>WGS assembly of Ceratodon purpureus strain R40.</title>
        <authorList>
            <person name="Carey S.B."/>
            <person name="Jenkins J."/>
            <person name="Shu S."/>
            <person name="Lovell J.T."/>
            <person name="Sreedasyam A."/>
            <person name="Maumus F."/>
            <person name="Tiley G.P."/>
            <person name="Fernandez-Pozo N."/>
            <person name="Barry K."/>
            <person name="Chen C."/>
            <person name="Wang M."/>
            <person name="Lipzen A."/>
            <person name="Daum C."/>
            <person name="Saski C.A."/>
            <person name="Payton A.C."/>
            <person name="Mcbreen J.C."/>
            <person name="Conrad R.E."/>
            <person name="Kollar L.M."/>
            <person name="Olsson S."/>
            <person name="Huttunen S."/>
            <person name="Landis J.B."/>
            <person name="Wickett N.J."/>
            <person name="Johnson M.G."/>
            <person name="Rensing S.A."/>
            <person name="Grimwood J."/>
            <person name="Schmutz J."/>
            <person name="Mcdaniel S.F."/>
        </authorList>
    </citation>
    <scope>NUCLEOTIDE SEQUENCE</scope>
    <source>
        <strain evidence="12">R40</strain>
    </source>
</reference>
<dbReference type="EMBL" id="CM026423">
    <property type="protein sequence ID" value="KAG0585179.1"/>
    <property type="molecule type" value="Genomic_DNA"/>
</dbReference>